<protein>
    <submittedName>
        <fullName evidence="2">Uncharacterized protein</fullName>
    </submittedName>
</protein>
<dbReference type="EMBL" id="JAVIZC010000002">
    <property type="protein sequence ID" value="MDR6101839.1"/>
    <property type="molecule type" value="Genomic_DNA"/>
</dbReference>
<accession>A0AAJ2BFD4</accession>
<feature type="region of interest" description="Disordered" evidence="1">
    <location>
        <begin position="1"/>
        <end position="20"/>
    </location>
</feature>
<feature type="region of interest" description="Disordered" evidence="1">
    <location>
        <begin position="104"/>
        <end position="125"/>
    </location>
</feature>
<evidence type="ECO:0000313" key="3">
    <source>
        <dbReference type="Proteomes" id="UP001255601"/>
    </source>
</evidence>
<evidence type="ECO:0000313" key="2">
    <source>
        <dbReference type="EMBL" id="MDR6101839.1"/>
    </source>
</evidence>
<dbReference type="Proteomes" id="UP001255601">
    <property type="component" value="Unassembled WGS sequence"/>
</dbReference>
<sequence length="585" mass="63227">MPIRKIGEKSRHHAVSQDGTGALLGPQYPFRFGHLPTEVQVSIARNLVTDDPYSTSSNLNSFVRSNKQNKAIVAADKRLRDLKAGLDQAGKIATALHRDLRALSREESTDGRPGAEFDSEAESDVAGTPTEANYYTLRHYAVGAQGPVLGFLPAAHRRELAESGINWTSQEEQAQIIAGIGPGLAHLPSAERTDLVIATLNLKEAGHRSIAISGTQPVWGFTPLDWGGLGQGIAHLRVRERTALVRNVAMMDDPRDRAASIGGLAPGFASLKSDEVRDLARMVYDPQHTMALGDRACLAISRLGPGLHRVGSDECSAIADVLFDPGHVHAPAHPIERAWAIGGAAPGLLQKQGGSERAAFFRNMLDALDNDAADHTLFAGEVIAGWNANLNCFHPHERSQILKFISDPNDASYLRDNQERAKAISGIGAGLQYVPKKIRTEIVGMTCDQTHPQALHNPTEAIAGIGAGLKELDESQRSSIVQAALAREGRERAIAISGLGRGLEYLDPVDRERLVLAAKELSEVPFSWEIGEEPDDRSLAMYGLGRGAQQWATNVATFRSRTSHVEKPALDARALHDRQHAAHSL</sequence>
<name>A0AAJ2BFD4_9HYPH</name>
<dbReference type="AlphaFoldDB" id="A0AAJ2BFD4"/>
<organism evidence="2 3">
    <name type="scientific">Agrobacterium larrymoorei</name>
    <dbReference type="NCBI Taxonomy" id="160699"/>
    <lineage>
        <taxon>Bacteria</taxon>
        <taxon>Pseudomonadati</taxon>
        <taxon>Pseudomonadota</taxon>
        <taxon>Alphaproteobacteria</taxon>
        <taxon>Hyphomicrobiales</taxon>
        <taxon>Rhizobiaceae</taxon>
        <taxon>Rhizobium/Agrobacterium group</taxon>
        <taxon>Agrobacterium</taxon>
    </lineage>
</organism>
<feature type="compositionally biased region" description="Basic and acidic residues" evidence="1">
    <location>
        <begin position="104"/>
        <end position="115"/>
    </location>
</feature>
<comment type="caution">
    <text evidence="2">The sequence shown here is derived from an EMBL/GenBank/DDBJ whole genome shotgun (WGS) entry which is preliminary data.</text>
</comment>
<reference evidence="2" key="1">
    <citation type="submission" date="2023-08" db="EMBL/GenBank/DDBJ databases">
        <title>Functional and genomic diversity of the sorghum phyllosphere microbiome.</title>
        <authorList>
            <person name="Shade A."/>
        </authorList>
    </citation>
    <scope>NUCLEOTIDE SEQUENCE</scope>
    <source>
        <strain evidence="2">SORGH_AS_0974</strain>
    </source>
</reference>
<evidence type="ECO:0000256" key="1">
    <source>
        <dbReference type="SAM" id="MobiDB-lite"/>
    </source>
</evidence>
<gene>
    <name evidence="2" type="ORF">QE369_002036</name>
</gene>
<proteinExistence type="predicted"/>